<reference evidence="2 3" key="1">
    <citation type="submission" date="2018-06" db="EMBL/GenBank/DDBJ databases">
        <title>Comparative genomics of downy mildews reveals potential adaptations to biotrophy.</title>
        <authorList>
            <person name="Fletcher K."/>
            <person name="Klosterman S.J."/>
            <person name="Derevnina L."/>
            <person name="Martin F."/>
            <person name="Koike S."/>
            <person name="Reyes Chin-Wo S."/>
            <person name="Mou B."/>
            <person name="Michelmore R."/>
        </authorList>
    </citation>
    <scope>NUCLEOTIDE SEQUENCE [LARGE SCALE GENOMIC DNA]</scope>
    <source>
        <strain evidence="2 3">R13</strain>
    </source>
</reference>
<dbReference type="PANTHER" id="PTHR33324:SF2">
    <property type="entry name" value="MYB_SANT-LIKE DNA-BINDING DOMAIN-CONTAINING PROTEIN"/>
    <property type="match status" value="1"/>
</dbReference>
<evidence type="ECO:0000313" key="3">
    <source>
        <dbReference type="Proteomes" id="UP000286097"/>
    </source>
</evidence>
<gene>
    <name evidence="2" type="ORF">DD237_000874</name>
</gene>
<sequence length="600" mass="66757">MSTLDINWLRPMRPDSPTPLQILINWFRQNGVVYHASAHQREVLGPLCRELNARGFQCEVDQILKYINYLQEIVHDATVLHRDIIKPLKPYQDHLEELLFKDGHADVTIAQQKARCHAPSRLSWLEPSAYSGPSGMEVLVDWLKSNYSAYAHATRKGEKGKMLEELVKEMKDAGIQDCAVNTVRAKIDVLHREVRGEKTRSAAWEQFGSVLEEIFTMGDAGQERDDVRDGGESVDSREDENLDHSGARDDAMEDPERLGSNTGQQPADNTNNDAYELAKSIVSNGKVSMVMKNSVRKHARNSPNSRLSWMKSAAPGAPTAMELLIEWMERYYVAYTQSTKKGDKGKMLAELLRKIEGVGHRGCTIHAIRVKIDSLQRQAGGRARPSSAFDQYGASLKKVFAERDGIDHIEPRVLSPVGMQDDEKLHNSDEDDLACDEIPGELVMTEGNASPDYPSALTDRFTTEQVVMPDIESHNAEETNVFEDDSNSNHATTFSNSDTEEDLDQPAKKKIAVPEVRRFISTPAPSLSTPAPSQPTLSPPTPAPSQPTLSPPTPAPSPSTLSPSATEIVRIATLLRERHDLHQRGVPQEQIDKFLPLPNV</sequence>
<feature type="compositionally biased region" description="Polar residues" evidence="1">
    <location>
        <begin position="488"/>
        <end position="497"/>
    </location>
</feature>
<dbReference type="EMBL" id="QKXF01000065">
    <property type="protein sequence ID" value="RQM18410.1"/>
    <property type="molecule type" value="Genomic_DNA"/>
</dbReference>
<feature type="compositionally biased region" description="Polar residues" evidence="1">
    <location>
        <begin position="259"/>
        <end position="271"/>
    </location>
</feature>
<dbReference type="Proteomes" id="UP000286097">
    <property type="component" value="Unassembled WGS sequence"/>
</dbReference>
<protein>
    <submittedName>
        <fullName evidence="2">Uncharacterized protein</fullName>
    </submittedName>
</protein>
<feature type="compositionally biased region" description="Basic and acidic residues" evidence="1">
    <location>
        <begin position="221"/>
        <end position="236"/>
    </location>
</feature>
<organism evidence="2 3">
    <name type="scientific">Peronospora effusa</name>
    <dbReference type="NCBI Taxonomy" id="542832"/>
    <lineage>
        <taxon>Eukaryota</taxon>
        <taxon>Sar</taxon>
        <taxon>Stramenopiles</taxon>
        <taxon>Oomycota</taxon>
        <taxon>Peronosporomycetes</taxon>
        <taxon>Peronosporales</taxon>
        <taxon>Peronosporaceae</taxon>
        <taxon>Peronospora</taxon>
    </lineage>
</organism>
<feature type="compositionally biased region" description="Basic and acidic residues" evidence="1">
    <location>
        <begin position="242"/>
        <end position="257"/>
    </location>
</feature>
<feature type="region of interest" description="Disordered" evidence="1">
    <location>
        <begin position="218"/>
        <end position="271"/>
    </location>
</feature>
<dbReference type="AlphaFoldDB" id="A0A425CN14"/>
<comment type="caution">
    <text evidence="2">The sequence shown here is derived from an EMBL/GenBank/DDBJ whole genome shotgun (WGS) entry which is preliminary data.</text>
</comment>
<evidence type="ECO:0000256" key="1">
    <source>
        <dbReference type="SAM" id="MobiDB-lite"/>
    </source>
</evidence>
<accession>A0A425CN14</accession>
<proteinExistence type="predicted"/>
<evidence type="ECO:0000313" key="2">
    <source>
        <dbReference type="EMBL" id="RQM18410.1"/>
    </source>
</evidence>
<dbReference type="PANTHER" id="PTHR33324">
    <property type="entry name" value="EXPRESSED PROTEIN"/>
    <property type="match status" value="1"/>
</dbReference>
<feature type="compositionally biased region" description="Low complexity" evidence="1">
    <location>
        <begin position="521"/>
        <end position="536"/>
    </location>
</feature>
<feature type="region of interest" description="Disordered" evidence="1">
    <location>
        <begin position="479"/>
        <end position="565"/>
    </location>
</feature>
<name>A0A425CN14_9STRA</name>
<dbReference type="VEuPathDB" id="FungiDB:DD237_000874"/>
<feature type="region of interest" description="Disordered" evidence="1">
    <location>
        <begin position="580"/>
        <end position="600"/>
    </location>
</feature>
<feature type="compositionally biased region" description="Pro residues" evidence="1">
    <location>
        <begin position="537"/>
        <end position="557"/>
    </location>
</feature>